<dbReference type="InterPro" id="IPR001123">
    <property type="entry name" value="LeuE-type"/>
</dbReference>
<evidence type="ECO:0000256" key="4">
    <source>
        <dbReference type="ARBA" id="ARBA00022989"/>
    </source>
</evidence>
<evidence type="ECO:0000256" key="1">
    <source>
        <dbReference type="ARBA" id="ARBA00004651"/>
    </source>
</evidence>
<gene>
    <name evidence="7" type="ORF">ISP20_01965</name>
</gene>
<dbReference type="Proteomes" id="UP001430065">
    <property type="component" value="Unassembled WGS sequence"/>
</dbReference>
<proteinExistence type="predicted"/>
<protein>
    <submittedName>
        <fullName evidence="7">LysE family translocator</fullName>
    </submittedName>
</protein>
<comment type="subcellular location">
    <subcellularLocation>
        <location evidence="1">Cell membrane</location>
        <topology evidence="1">Multi-pass membrane protein</topology>
    </subcellularLocation>
</comment>
<dbReference type="PANTHER" id="PTHR30086">
    <property type="entry name" value="ARGININE EXPORTER PROTEIN ARGO"/>
    <property type="match status" value="1"/>
</dbReference>
<evidence type="ECO:0000256" key="3">
    <source>
        <dbReference type="ARBA" id="ARBA00022692"/>
    </source>
</evidence>
<dbReference type="EMBL" id="JADIKC010000001">
    <property type="protein sequence ID" value="MBM7119914.1"/>
    <property type="molecule type" value="Genomic_DNA"/>
</dbReference>
<keyword evidence="8" id="KW-1185">Reference proteome</keyword>
<feature type="transmembrane region" description="Helical" evidence="6">
    <location>
        <begin position="192"/>
        <end position="211"/>
    </location>
</feature>
<keyword evidence="5 6" id="KW-0472">Membrane</keyword>
<evidence type="ECO:0000256" key="2">
    <source>
        <dbReference type="ARBA" id="ARBA00022475"/>
    </source>
</evidence>
<comment type="caution">
    <text evidence="7">The sequence shown here is derived from an EMBL/GenBank/DDBJ whole genome shotgun (WGS) entry which is preliminary data.</text>
</comment>
<dbReference type="PIRSF" id="PIRSF006324">
    <property type="entry name" value="LeuE"/>
    <property type="match status" value="1"/>
</dbReference>
<organism evidence="7 8">
    <name type="scientific">Dyella kyungheensis</name>
    <dbReference type="NCBI Taxonomy" id="1242174"/>
    <lineage>
        <taxon>Bacteria</taxon>
        <taxon>Pseudomonadati</taxon>
        <taxon>Pseudomonadota</taxon>
        <taxon>Gammaproteobacteria</taxon>
        <taxon>Lysobacterales</taxon>
        <taxon>Rhodanobacteraceae</taxon>
        <taxon>Dyella</taxon>
    </lineage>
</organism>
<accession>A0ABS2JMV4</accession>
<keyword evidence="2" id="KW-1003">Cell membrane</keyword>
<feature type="transmembrane region" description="Helical" evidence="6">
    <location>
        <begin position="152"/>
        <end position="180"/>
    </location>
</feature>
<feature type="transmembrane region" description="Helical" evidence="6">
    <location>
        <begin position="47"/>
        <end position="67"/>
    </location>
</feature>
<sequence length="216" mass="22833">MSLATFALFLPACFALNMALGPNNVLSLSNGARVGIRTSVLASSGRLLAFAVMIALSGVGLGALLLASELWFTALKLGGACYLVWIGVRLLRAHPASLPAAMAERNMQEAPGRTGTLARLAKQEFLVAAGNPKAILIFTAFFPQFVDRAHYAASFTLLGTTFLLLELVAIGIYAALGARLGAVAHRTQAFRWLNRVSGSMMIGFGVTLALLRRPAT</sequence>
<reference evidence="7 8" key="1">
    <citation type="submission" date="2020-10" db="EMBL/GenBank/DDBJ databases">
        <title>Phylogeny of dyella-like bacteria.</title>
        <authorList>
            <person name="Fu J."/>
        </authorList>
    </citation>
    <scope>NUCLEOTIDE SEQUENCE [LARGE SCALE GENOMIC DNA]</scope>
    <source>
        <strain evidence="7 8">THG-B117</strain>
    </source>
</reference>
<dbReference type="Pfam" id="PF01810">
    <property type="entry name" value="LysE"/>
    <property type="match status" value="1"/>
</dbReference>
<evidence type="ECO:0000313" key="8">
    <source>
        <dbReference type="Proteomes" id="UP001430065"/>
    </source>
</evidence>
<keyword evidence="3 6" id="KW-0812">Transmembrane</keyword>
<evidence type="ECO:0000256" key="6">
    <source>
        <dbReference type="SAM" id="Phobius"/>
    </source>
</evidence>
<evidence type="ECO:0000313" key="7">
    <source>
        <dbReference type="EMBL" id="MBM7119914.1"/>
    </source>
</evidence>
<dbReference type="PANTHER" id="PTHR30086:SF20">
    <property type="entry name" value="ARGININE EXPORTER PROTEIN ARGO-RELATED"/>
    <property type="match status" value="1"/>
</dbReference>
<keyword evidence="4 6" id="KW-1133">Transmembrane helix</keyword>
<evidence type="ECO:0000256" key="5">
    <source>
        <dbReference type="ARBA" id="ARBA00023136"/>
    </source>
</evidence>
<name>A0ABS2JMV4_9GAMM</name>